<keyword evidence="4" id="KW-0406">Ion transport</keyword>
<keyword evidence="9" id="KW-1185">Reference proteome</keyword>
<evidence type="ECO:0000256" key="4">
    <source>
        <dbReference type="ARBA" id="ARBA00023065"/>
    </source>
</evidence>
<feature type="domain" description="ATP synthase F1 complex delta/epsilon subunit N-terminal" evidence="7">
    <location>
        <begin position="11"/>
        <end position="87"/>
    </location>
</feature>
<sequence length="96" mass="10699">MKGGEIMRDSLHVKIMTPDRIFFEGESESVTVKTGGGDRQILLNRRPFSSKINPGIVKLKIDGKEKKLATAGGFINTEYKSVTIVTHYATWETEQA</sequence>
<evidence type="ECO:0000256" key="5">
    <source>
        <dbReference type="ARBA" id="ARBA00023136"/>
    </source>
</evidence>
<evidence type="ECO:0000313" key="8">
    <source>
        <dbReference type="EMBL" id="TQQ83979.1"/>
    </source>
</evidence>
<dbReference type="OrthoDB" id="9804110at2"/>
<dbReference type="Proteomes" id="UP000317863">
    <property type="component" value="Unassembled WGS sequence"/>
</dbReference>
<accession>A0A544QTG2</accession>
<proteinExistence type="inferred from homology"/>
<comment type="similarity">
    <text evidence="2">Belongs to the ATPase epsilon chain family.</text>
</comment>
<dbReference type="Pfam" id="PF02823">
    <property type="entry name" value="ATP-synt_DE_N"/>
    <property type="match status" value="1"/>
</dbReference>
<evidence type="ECO:0000256" key="1">
    <source>
        <dbReference type="ARBA" id="ARBA00004184"/>
    </source>
</evidence>
<dbReference type="GO" id="GO:0046933">
    <property type="term" value="F:proton-transporting ATP synthase activity, rotational mechanism"/>
    <property type="evidence" value="ECO:0007669"/>
    <property type="project" value="InterPro"/>
</dbReference>
<evidence type="ECO:0000256" key="6">
    <source>
        <dbReference type="ARBA" id="ARBA00023196"/>
    </source>
</evidence>
<dbReference type="GO" id="GO:0045259">
    <property type="term" value="C:proton-transporting ATP synthase complex"/>
    <property type="evidence" value="ECO:0007669"/>
    <property type="project" value="UniProtKB-KW"/>
</dbReference>
<dbReference type="InterPro" id="IPR036771">
    <property type="entry name" value="ATPsynth_dsu/esu_N"/>
</dbReference>
<comment type="caution">
    <text evidence="8">The sequence shown here is derived from an EMBL/GenBank/DDBJ whole genome shotgun (WGS) entry which is preliminary data.</text>
</comment>
<dbReference type="InterPro" id="IPR001469">
    <property type="entry name" value="ATP_synth_F1_dsu/esu"/>
</dbReference>
<evidence type="ECO:0000313" key="9">
    <source>
        <dbReference type="Proteomes" id="UP000317863"/>
    </source>
</evidence>
<keyword evidence="3" id="KW-0813">Transport</keyword>
<reference evidence="8 9" key="1">
    <citation type="submission" date="2019-02" db="EMBL/GenBank/DDBJ databases">
        <title>Peptostreptococcaceae bacterium ZHW00191 nov., a new bacterium isolated from the human gut.</title>
        <authorList>
            <person name="Zhou H.-W."/>
            <person name="Chen X.-J."/>
        </authorList>
    </citation>
    <scope>NUCLEOTIDE SEQUENCE [LARGE SCALE GENOMIC DNA]</scope>
    <source>
        <strain evidence="8 9">ZHW00191</strain>
    </source>
</reference>
<dbReference type="EMBL" id="SGJB01000018">
    <property type="protein sequence ID" value="TQQ83979.1"/>
    <property type="molecule type" value="Genomic_DNA"/>
</dbReference>
<dbReference type="InterPro" id="IPR020546">
    <property type="entry name" value="ATP_synth_F1_dsu/esu_N"/>
</dbReference>
<keyword evidence="6" id="KW-0139">CF(1)</keyword>
<evidence type="ECO:0000256" key="3">
    <source>
        <dbReference type="ARBA" id="ARBA00022448"/>
    </source>
</evidence>
<dbReference type="Gene3D" id="2.60.15.10">
    <property type="entry name" value="F0F1 ATP synthase delta/epsilon subunit, N-terminal"/>
    <property type="match status" value="1"/>
</dbReference>
<dbReference type="AlphaFoldDB" id="A0A544QTG2"/>
<keyword evidence="6" id="KW-0066">ATP synthesis</keyword>
<name>A0A544QTG2_9FIRM</name>
<comment type="subcellular location">
    <subcellularLocation>
        <location evidence="1">Endomembrane system</location>
        <topology evidence="1">Peripheral membrane protein</topology>
    </subcellularLocation>
</comment>
<dbReference type="CDD" id="cd12152">
    <property type="entry name" value="F1-ATPase_delta"/>
    <property type="match status" value="1"/>
</dbReference>
<dbReference type="GO" id="GO:0012505">
    <property type="term" value="C:endomembrane system"/>
    <property type="evidence" value="ECO:0007669"/>
    <property type="project" value="UniProtKB-SubCell"/>
</dbReference>
<evidence type="ECO:0000259" key="7">
    <source>
        <dbReference type="Pfam" id="PF02823"/>
    </source>
</evidence>
<organism evidence="8 9">
    <name type="scientific">Peptacetobacter hominis</name>
    <dbReference type="NCBI Taxonomy" id="2743610"/>
    <lineage>
        <taxon>Bacteria</taxon>
        <taxon>Bacillati</taxon>
        <taxon>Bacillota</taxon>
        <taxon>Clostridia</taxon>
        <taxon>Peptostreptococcales</taxon>
        <taxon>Peptostreptococcaceae</taxon>
        <taxon>Peptacetobacter</taxon>
    </lineage>
</organism>
<keyword evidence="5" id="KW-0472">Membrane</keyword>
<dbReference type="SUPFAM" id="SSF51344">
    <property type="entry name" value="Epsilon subunit of F1F0-ATP synthase N-terminal domain"/>
    <property type="match status" value="1"/>
</dbReference>
<protein>
    <submittedName>
        <fullName evidence="8">F0F1 ATP synthase subunit epsilon</fullName>
    </submittedName>
</protein>
<evidence type="ECO:0000256" key="2">
    <source>
        <dbReference type="ARBA" id="ARBA00005712"/>
    </source>
</evidence>
<gene>
    <name evidence="8" type="ORF">EXD82_08765</name>
</gene>